<dbReference type="InterPro" id="IPR036259">
    <property type="entry name" value="MFS_trans_sf"/>
</dbReference>
<reference evidence="13" key="1">
    <citation type="journal article" date="2019" name="Int. J. Syst. Evol. Microbiol.">
        <title>The Global Catalogue of Microorganisms (GCM) 10K type strain sequencing project: providing services to taxonomists for standard genome sequencing and annotation.</title>
        <authorList>
            <consortium name="The Broad Institute Genomics Platform"/>
            <consortium name="The Broad Institute Genome Sequencing Center for Infectious Disease"/>
            <person name="Wu L."/>
            <person name="Ma J."/>
        </authorList>
    </citation>
    <scope>NUCLEOTIDE SEQUENCE [LARGE SCALE GENOMIC DNA]</scope>
    <source>
        <strain evidence="13">JCM 18055</strain>
    </source>
</reference>
<evidence type="ECO:0000259" key="11">
    <source>
        <dbReference type="PROSITE" id="PS50850"/>
    </source>
</evidence>
<evidence type="ECO:0000313" key="13">
    <source>
        <dbReference type="Proteomes" id="UP001500325"/>
    </source>
</evidence>
<dbReference type="InterPro" id="IPR051084">
    <property type="entry name" value="H+-coupled_symporters"/>
</dbReference>
<feature type="transmembrane region" description="Helical" evidence="10">
    <location>
        <begin position="379"/>
        <end position="398"/>
    </location>
</feature>
<evidence type="ECO:0000256" key="1">
    <source>
        <dbReference type="ARBA" id="ARBA00004651"/>
    </source>
</evidence>
<protein>
    <submittedName>
        <fullName evidence="12">Glycine betaine/L-proline transporter ProP</fullName>
    </submittedName>
</protein>
<keyword evidence="13" id="KW-1185">Reference proteome</keyword>
<name>A0ABP8WUL7_9PSEU</name>
<evidence type="ECO:0000256" key="5">
    <source>
        <dbReference type="ARBA" id="ARBA00022692"/>
    </source>
</evidence>
<evidence type="ECO:0000256" key="10">
    <source>
        <dbReference type="SAM" id="Phobius"/>
    </source>
</evidence>
<feature type="transmembrane region" description="Helical" evidence="10">
    <location>
        <begin position="98"/>
        <end position="116"/>
    </location>
</feature>
<feature type="transmembrane region" description="Helical" evidence="10">
    <location>
        <begin position="289"/>
        <end position="306"/>
    </location>
</feature>
<dbReference type="InterPro" id="IPR020846">
    <property type="entry name" value="MFS_dom"/>
</dbReference>
<sequence length="467" mass="49968">MSETNAEGHGHRHQVDEADPATVRKAVAGAAIGNGVEWFDYAVYAYLTTQIGLNFFPEFSPTARSIFVFAGIAIPFVLRPLGGIILGPLGDRYGRRQVLAVTIVLMAGATFLIGLLPSFTVIGLAAPILLLTFRLVQGFSTGGEYGGAATFIAEYAPSRRRGFFGSFLEFGTLAGTVLGAILATAVQLGLSEEALNSWGWRIPFLVAGPLGLVGFYLRSKLEDTPAFRAAEQEHTTTSAPFREVVRNVRPQILHLVGFVMLLNVANYTLLTYMPSYLTDTIDIDETESLFVLIGVMLIMMVVITPIGRLSDRIGRKPLLLGSAISTLVLAVPAFWLISLKSWLPVTIGIAILGLQLVMMLGVIGSALPAMFPTRNRYGGFSIGYATSTAAFGGTAPLINESLIAATGNTYIPAFYLMLSAAVAIYPLITMPETARLDISHPTRIPGTDTYVPDREPALAGGDGRATS</sequence>
<dbReference type="SUPFAM" id="SSF103473">
    <property type="entry name" value="MFS general substrate transporter"/>
    <property type="match status" value="1"/>
</dbReference>
<evidence type="ECO:0000256" key="7">
    <source>
        <dbReference type="ARBA" id="ARBA00022989"/>
    </source>
</evidence>
<dbReference type="RefSeq" id="WP_345381697.1">
    <property type="nucleotide sequence ID" value="NZ_BAABIC010000011.1"/>
</dbReference>
<dbReference type="InterPro" id="IPR011701">
    <property type="entry name" value="MFS"/>
</dbReference>
<keyword evidence="4" id="KW-1003">Cell membrane</keyword>
<evidence type="ECO:0000256" key="3">
    <source>
        <dbReference type="ARBA" id="ARBA00022448"/>
    </source>
</evidence>
<evidence type="ECO:0000256" key="6">
    <source>
        <dbReference type="ARBA" id="ARBA00022847"/>
    </source>
</evidence>
<keyword evidence="5 10" id="KW-0812">Transmembrane</keyword>
<feature type="transmembrane region" description="Helical" evidence="10">
    <location>
        <begin position="163"/>
        <end position="186"/>
    </location>
</feature>
<dbReference type="PROSITE" id="PS00217">
    <property type="entry name" value="SUGAR_TRANSPORT_2"/>
    <property type="match status" value="1"/>
</dbReference>
<organism evidence="12 13">
    <name type="scientific">Pseudonocardia yuanmonensis</name>
    <dbReference type="NCBI Taxonomy" id="1095914"/>
    <lineage>
        <taxon>Bacteria</taxon>
        <taxon>Bacillati</taxon>
        <taxon>Actinomycetota</taxon>
        <taxon>Actinomycetes</taxon>
        <taxon>Pseudonocardiales</taxon>
        <taxon>Pseudonocardiaceae</taxon>
        <taxon>Pseudonocardia</taxon>
    </lineage>
</organism>
<comment type="subcellular location">
    <subcellularLocation>
        <location evidence="1">Cell membrane</location>
        <topology evidence="1">Multi-pass membrane protein</topology>
    </subcellularLocation>
</comment>
<dbReference type="PANTHER" id="PTHR43528">
    <property type="entry name" value="ALPHA-KETOGLUTARATE PERMEASE"/>
    <property type="match status" value="1"/>
</dbReference>
<feature type="transmembrane region" description="Helical" evidence="10">
    <location>
        <begin position="122"/>
        <end position="142"/>
    </location>
</feature>
<feature type="transmembrane region" description="Helical" evidence="10">
    <location>
        <begin position="66"/>
        <end position="86"/>
    </location>
</feature>
<dbReference type="PANTHER" id="PTHR43528:SF1">
    <property type="entry name" value="ALPHA-KETOGLUTARATE PERMEASE"/>
    <property type="match status" value="1"/>
</dbReference>
<evidence type="ECO:0000256" key="2">
    <source>
        <dbReference type="ARBA" id="ARBA00008240"/>
    </source>
</evidence>
<feature type="transmembrane region" description="Helical" evidence="10">
    <location>
        <begin position="318"/>
        <end position="337"/>
    </location>
</feature>
<feature type="domain" description="Major facilitator superfamily (MFS) profile" evidence="11">
    <location>
        <begin position="26"/>
        <end position="434"/>
    </location>
</feature>
<keyword evidence="3" id="KW-0813">Transport</keyword>
<dbReference type="Pfam" id="PF07690">
    <property type="entry name" value="MFS_1"/>
    <property type="match status" value="1"/>
</dbReference>
<gene>
    <name evidence="12" type="primary">proP_3</name>
    <name evidence="12" type="ORF">GCM10023215_35690</name>
</gene>
<proteinExistence type="inferred from homology"/>
<feature type="transmembrane region" description="Helical" evidence="10">
    <location>
        <begin position="198"/>
        <end position="217"/>
    </location>
</feature>
<dbReference type="InterPro" id="IPR005829">
    <property type="entry name" value="Sugar_transporter_CS"/>
</dbReference>
<feature type="transmembrane region" description="Helical" evidence="10">
    <location>
        <begin position="252"/>
        <end position="269"/>
    </location>
</feature>
<feature type="region of interest" description="Disordered" evidence="9">
    <location>
        <begin position="445"/>
        <end position="467"/>
    </location>
</feature>
<keyword evidence="6" id="KW-0769">Symport</keyword>
<evidence type="ECO:0000256" key="4">
    <source>
        <dbReference type="ARBA" id="ARBA00022475"/>
    </source>
</evidence>
<dbReference type="Gene3D" id="1.20.1250.20">
    <property type="entry name" value="MFS general substrate transporter like domains"/>
    <property type="match status" value="2"/>
</dbReference>
<keyword evidence="8 10" id="KW-0472">Membrane</keyword>
<dbReference type="EMBL" id="BAABIC010000011">
    <property type="protein sequence ID" value="GAA4694882.1"/>
    <property type="molecule type" value="Genomic_DNA"/>
</dbReference>
<comment type="similarity">
    <text evidence="2">Belongs to the major facilitator superfamily. Metabolite:H+ Symporter (MHS) family (TC 2.A.1.6) family.</text>
</comment>
<accession>A0ABP8WUL7</accession>
<feature type="transmembrane region" description="Helical" evidence="10">
    <location>
        <begin position="343"/>
        <end position="367"/>
    </location>
</feature>
<dbReference type="PROSITE" id="PS00216">
    <property type="entry name" value="SUGAR_TRANSPORT_1"/>
    <property type="match status" value="1"/>
</dbReference>
<evidence type="ECO:0000256" key="9">
    <source>
        <dbReference type="SAM" id="MobiDB-lite"/>
    </source>
</evidence>
<keyword evidence="7 10" id="KW-1133">Transmembrane helix</keyword>
<dbReference type="PROSITE" id="PS50850">
    <property type="entry name" value="MFS"/>
    <property type="match status" value="1"/>
</dbReference>
<dbReference type="Proteomes" id="UP001500325">
    <property type="component" value="Unassembled WGS sequence"/>
</dbReference>
<evidence type="ECO:0000313" key="12">
    <source>
        <dbReference type="EMBL" id="GAA4694882.1"/>
    </source>
</evidence>
<evidence type="ECO:0000256" key="8">
    <source>
        <dbReference type="ARBA" id="ARBA00023136"/>
    </source>
</evidence>
<comment type="caution">
    <text evidence="12">The sequence shown here is derived from an EMBL/GenBank/DDBJ whole genome shotgun (WGS) entry which is preliminary data.</text>
</comment>
<feature type="transmembrane region" description="Helical" evidence="10">
    <location>
        <begin position="410"/>
        <end position="428"/>
    </location>
</feature>